<keyword evidence="8" id="KW-0496">Mitochondrion</keyword>
<dbReference type="SUPFAM" id="SSF161065">
    <property type="entry name" value="ATP synthase D chain-like"/>
    <property type="match status" value="1"/>
</dbReference>
<keyword evidence="9" id="KW-0472">Membrane</keyword>
<evidence type="ECO:0000256" key="8">
    <source>
        <dbReference type="ARBA" id="ARBA00023128"/>
    </source>
</evidence>
<name>A0A5S6QG90_TRIMR</name>
<sequence length="265" mass="30935">MVMEHDRQQFEAFRSLCLEPLHSIVAMPEKLPEIDWNYYKEKTAGFYNIAELETRYKALNITPAKQPDHLLKQIDEAEKADTARLGKFLAANEAVIKVCQNELDRWAKVPPVDHWLPEEFEQYVPNSNEELIDYIRYEDPVEQYMDLGYRRVRCMKEEDGDFNGELKDLHAILSLKEVRVSIRGCCCSLYRRLRKKLFANDVAQLKNECPANNRATELPRFTSHVVSQFVFPFMAKQRPVGARLQGQNRLTFRSTLFLASDGEQK</sequence>
<evidence type="ECO:0000256" key="1">
    <source>
        <dbReference type="ARBA" id="ARBA00004273"/>
    </source>
</evidence>
<dbReference type="STRING" id="70415.A0A5S6QG90"/>
<evidence type="ECO:0000256" key="6">
    <source>
        <dbReference type="ARBA" id="ARBA00022792"/>
    </source>
</evidence>
<dbReference type="GO" id="GO:0015078">
    <property type="term" value="F:proton transmembrane transporter activity"/>
    <property type="evidence" value="ECO:0007669"/>
    <property type="project" value="InterPro"/>
</dbReference>
<keyword evidence="10" id="KW-1185">Reference proteome</keyword>
<dbReference type="AlphaFoldDB" id="A0A5S6QG90"/>
<dbReference type="Pfam" id="PF05873">
    <property type="entry name" value="Mt_ATP-synt_D"/>
    <property type="match status" value="1"/>
</dbReference>
<keyword evidence="6" id="KW-0999">Mitochondrion inner membrane</keyword>
<dbReference type="GO" id="GO:0015986">
    <property type="term" value="P:proton motive force-driven ATP synthesis"/>
    <property type="evidence" value="ECO:0007669"/>
    <property type="project" value="InterPro"/>
</dbReference>
<evidence type="ECO:0000256" key="4">
    <source>
        <dbReference type="ARBA" id="ARBA00022547"/>
    </source>
</evidence>
<keyword evidence="3" id="KW-0813">Transport</keyword>
<dbReference type="Proteomes" id="UP000046395">
    <property type="component" value="Unassembled WGS sequence"/>
</dbReference>
<organism evidence="10 11">
    <name type="scientific">Trichuris muris</name>
    <name type="common">Mouse whipworm</name>
    <dbReference type="NCBI Taxonomy" id="70415"/>
    <lineage>
        <taxon>Eukaryota</taxon>
        <taxon>Metazoa</taxon>
        <taxon>Ecdysozoa</taxon>
        <taxon>Nematoda</taxon>
        <taxon>Enoplea</taxon>
        <taxon>Dorylaimia</taxon>
        <taxon>Trichinellida</taxon>
        <taxon>Trichuridae</taxon>
        <taxon>Trichuris</taxon>
    </lineage>
</organism>
<evidence type="ECO:0000313" key="11">
    <source>
        <dbReference type="WBParaSite" id="TMUE_2000006421.1"/>
    </source>
</evidence>
<keyword evidence="5" id="KW-0375">Hydrogen ion transport</keyword>
<dbReference type="WBParaSite" id="TMUE_2000006421.1">
    <property type="protein sequence ID" value="TMUE_2000006421.1"/>
    <property type="gene ID" value="WBGene00290420"/>
</dbReference>
<dbReference type="PANTHER" id="PTHR12700">
    <property type="entry name" value="ATP SYNTHASE SUBUNIT D, MITOCHONDRIAL"/>
    <property type="match status" value="1"/>
</dbReference>
<evidence type="ECO:0000256" key="5">
    <source>
        <dbReference type="ARBA" id="ARBA00022781"/>
    </source>
</evidence>
<evidence type="ECO:0000256" key="2">
    <source>
        <dbReference type="ARBA" id="ARBA00006842"/>
    </source>
</evidence>
<evidence type="ECO:0000256" key="9">
    <source>
        <dbReference type="ARBA" id="ARBA00023136"/>
    </source>
</evidence>
<dbReference type="InterPro" id="IPR008689">
    <property type="entry name" value="ATP_synth_F0_dsu_mt"/>
</dbReference>
<comment type="similarity">
    <text evidence="2">Belongs to the ATPase d subunit family.</text>
</comment>
<evidence type="ECO:0000256" key="7">
    <source>
        <dbReference type="ARBA" id="ARBA00023065"/>
    </source>
</evidence>
<proteinExistence type="inferred from homology"/>
<comment type="subcellular location">
    <subcellularLocation>
        <location evidence="1">Mitochondrion inner membrane</location>
    </subcellularLocation>
</comment>
<dbReference type="Gene3D" id="6.10.280.70">
    <property type="match status" value="1"/>
</dbReference>
<keyword evidence="7" id="KW-0406">Ion transport</keyword>
<keyword evidence="4" id="KW-0138">CF(0)</keyword>
<protein>
    <submittedName>
        <fullName evidence="11">ATP synthase subunit d, mitochondrial</fullName>
    </submittedName>
</protein>
<dbReference type="GO" id="GO:0045259">
    <property type="term" value="C:proton-transporting ATP synthase complex"/>
    <property type="evidence" value="ECO:0007669"/>
    <property type="project" value="UniProtKB-KW"/>
</dbReference>
<evidence type="ECO:0000313" key="10">
    <source>
        <dbReference type="Proteomes" id="UP000046395"/>
    </source>
</evidence>
<reference evidence="11" key="1">
    <citation type="submission" date="2019-12" db="UniProtKB">
        <authorList>
            <consortium name="WormBaseParasite"/>
        </authorList>
    </citation>
    <scope>IDENTIFICATION</scope>
</reference>
<evidence type="ECO:0000256" key="3">
    <source>
        <dbReference type="ARBA" id="ARBA00022448"/>
    </source>
</evidence>
<dbReference type="GO" id="GO:0005743">
    <property type="term" value="C:mitochondrial inner membrane"/>
    <property type="evidence" value="ECO:0007669"/>
    <property type="project" value="UniProtKB-SubCell"/>
</dbReference>
<dbReference type="InterPro" id="IPR036228">
    <property type="entry name" value="ATP_synth_F0_dsu_sf_mt"/>
</dbReference>
<accession>A0A5S6QG90</accession>